<accession>A0AB39J7L6</accession>
<evidence type="ECO:0000256" key="3">
    <source>
        <dbReference type="ARBA" id="ARBA00023180"/>
    </source>
</evidence>
<dbReference type="InterPro" id="IPR007657">
    <property type="entry name" value="Glycosyltransferase_61"/>
</dbReference>
<dbReference type="PANTHER" id="PTHR20961">
    <property type="entry name" value="GLYCOSYLTRANSFERASE"/>
    <property type="match status" value="1"/>
</dbReference>
<organism evidence="5">
    <name type="scientific">Florenciella sp. virus SA2</name>
    <dbReference type="NCBI Taxonomy" id="3240092"/>
    <lineage>
        <taxon>Viruses</taxon>
    </lineage>
</organism>
<dbReference type="GO" id="GO:0016757">
    <property type="term" value="F:glycosyltransferase activity"/>
    <property type="evidence" value="ECO:0007669"/>
    <property type="project" value="UniProtKB-KW"/>
</dbReference>
<protein>
    <submittedName>
        <fullName evidence="5">Glycosyltransferase Family 61 Protein</fullName>
    </submittedName>
</protein>
<keyword evidence="1" id="KW-0328">Glycosyltransferase</keyword>
<evidence type="ECO:0000313" key="5">
    <source>
        <dbReference type="EMBL" id="XDO02316.1"/>
    </source>
</evidence>
<dbReference type="EMBL" id="PP542043">
    <property type="protein sequence ID" value="XDO02316.1"/>
    <property type="molecule type" value="Genomic_DNA"/>
</dbReference>
<evidence type="ECO:0000259" key="4">
    <source>
        <dbReference type="Pfam" id="PF04577"/>
    </source>
</evidence>
<feature type="domain" description="Glycosyltransferase 61 catalytic" evidence="4">
    <location>
        <begin position="67"/>
        <end position="250"/>
    </location>
</feature>
<name>A0AB39J7L6_9VIRU</name>
<gene>
    <name evidence="5" type="ORF">FloV-SA2_00498</name>
</gene>
<evidence type="ECO:0000256" key="2">
    <source>
        <dbReference type="ARBA" id="ARBA00022679"/>
    </source>
</evidence>
<evidence type="ECO:0000256" key="1">
    <source>
        <dbReference type="ARBA" id="ARBA00022676"/>
    </source>
</evidence>
<keyword evidence="2" id="KW-0808">Transferase</keyword>
<sequence length="308" mass="36334">MKLYIDTDSNNISTDININNSSLSCFTEYKMNFSKIPLHKINDSIKNSNKTYNSILLLPMTHINNIWHLMHRIFIIYKFVKKNNIKCDIVYHIFFDNFYKRQGNITECQYNDLIFKGLGFDYNKFKNNYEIFKNNEYISVSDIYYVNEGINFRNEPLFNDFKNSILSNFDIEYKNNNSKNITFILRNGTREITNIDYVKDKLLSYNVNYVYLENHSVKEQLEIIANTDILIGVHGAGLSWCIFMKNGSTLLEMYPGNSITDNYIRWCNIANINYKRLPINITTGHVNDFRNATVNINDDQLQYIKTTI</sequence>
<reference evidence="5" key="1">
    <citation type="submission" date="2024-03" db="EMBL/GenBank/DDBJ databases">
        <title>Eukaryotic viruses encode the ribosomal protein eL40.</title>
        <authorList>
            <person name="Thomy J."/>
            <person name="Schvarcz C.R."/>
            <person name="McBeain K.A."/>
            <person name="Edwards K.F."/>
            <person name="Steward G.F."/>
        </authorList>
    </citation>
    <scope>NUCLEOTIDE SEQUENCE</scope>
    <source>
        <strain evidence="5">FloV-SA2</strain>
    </source>
</reference>
<proteinExistence type="predicted"/>
<keyword evidence="3" id="KW-0325">Glycoprotein</keyword>
<dbReference type="InterPro" id="IPR049625">
    <property type="entry name" value="Glyco_transf_61_cat"/>
</dbReference>
<dbReference type="Pfam" id="PF04577">
    <property type="entry name" value="Glyco_transf_61"/>
    <property type="match status" value="1"/>
</dbReference>